<dbReference type="Proteomes" id="UP000678237">
    <property type="component" value="Unassembled WGS sequence"/>
</dbReference>
<dbReference type="AlphaFoldDB" id="A0A8T4L6V1"/>
<evidence type="ECO:0000313" key="2">
    <source>
        <dbReference type="Proteomes" id="UP000678237"/>
    </source>
</evidence>
<evidence type="ECO:0000313" key="1">
    <source>
        <dbReference type="EMBL" id="MBS3062304.1"/>
    </source>
</evidence>
<name>A0A8T4L6V1_9ARCH</name>
<reference evidence="1" key="2">
    <citation type="submission" date="2021-05" db="EMBL/GenBank/DDBJ databases">
        <title>Protein family content uncovers lineage relationships and bacterial pathway maintenance mechanisms in DPANN archaea.</title>
        <authorList>
            <person name="Castelle C.J."/>
            <person name="Meheust R."/>
            <person name="Jaffe A.L."/>
            <person name="Seitz K."/>
            <person name="Gong X."/>
            <person name="Baker B.J."/>
            <person name="Banfield J.F."/>
        </authorList>
    </citation>
    <scope>NUCLEOTIDE SEQUENCE</scope>
    <source>
        <strain evidence="1">RIFCSPLOWO2_01_FULL_58_19</strain>
    </source>
</reference>
<proteinExistence type="predicted"/>
<dbReference type="EMBL" id="JAGVWE010000002">
    <property type="protein sequence ID" value="MBS3062304.1"/>
    <property type="molecule type" value="Genomic_DNA"/>
</dbReference>
<reference evidence="1" key="1">
    <citation type="submission" date="2021-03" db="EMBL/GenBank/DDBJ databases">
        <authorList>
            <person name="Jaffe A."/>
        </authorList>
    </citation>
    <scope>NUCLEOTIDE SEQUENCE</scope>
    <source>
        <strain evidence="1">RIFCSPLOWO2_01_FULL_58_19</strain>
    </source>
</reference>
<organism evidence="1 2">
    <name type="scientific">Candidatus Iainarchaeum sp</name>
    <dbReference type="NCBI Taxonomy" id="3101447"/>
    <lineage>
        <taxon>Archaea</taxon>
        <taxon>Candidatus Iainarchaeota</taxon>
        <taxon>Candidatus Iainarchaeia</taxon>
        <taxon>Candidatus Iainarchaeales</taxon>
        <taxon>Candidatus Iainarchaeaceae</taxon>
        <taxon>Candidatus Iainarchaeum</taxon>
    </lineage>
</organism>
<sequence length="291" mass="33198">MIVDGAISLLRERESSTKEAIINILAENWPLTAKGLYFEIRSRKLFHVSYQAVHKTLNQLETEHVLERLGHDYRLNRHWIQHVKQFGSKLEQTYSGNGSTLKIVPGFTGTLNFKFTNYSHLCTSLVDLLRRKTLAGKEKPAVIGFFDHAFWPLEFAFRDFALLKNMVASVGEASAVIRKTSSFDSLIAHFYRLAGSRTVSIGVDHGLENDFIVQGNSIIEIRKSPETMKAMEHLYSQVSSLQDLLRVYAQNQYQAPYDFDVTIYQNKDLAKALKEKMARLSRPEEPAEPAE</sequence>
<accession>A0A8T4L6V1</accession>
<gene>
    <name evidence="1" type="ORF">J4203_00385</name>
</gene>
<protein>
    <submittedName>
        <fullName evidence="1">Uncharacterized protein</fullName>
    </submittedName>
</protein>
<comment type="caution">
    <text evidence="1">The sequence shown here is derived from an EMBL/GenBank/DDBJ whole genome shotgun (WGS) entry which is preliminary data.</text>
</comment>